<keyword evidence="3" id="KW-1185">Reference proteome</keyword>
<dbReference type="Proteomes" id="UP000298652">
    <property type="component" value="Chromosome 3"/>
</dbReference>
<gene>
    <name evidence="2" type="ORF">SEVIR_3G025033v2</name>
</gene>
<organism evidence="2 3">
    <name type="scientific">Setaria viridis</name>
    <name type="common">Green bristlegrass</name>
    <name type="synonym">Setaria italica subsp. viridis</name>
    <dbReference type="NCBI Taxonomy" id="4556"/>
    <lineage>
        <taxon>Eukaryota</taxon>
        <taxon>Viridiplantae</taxon>
        <taxon>Streptophyta</taxon>
        <taxon>Embryophyta</taxon>
        <taxon>Tracheophyta</taxon>
        <taxon>Spermatophyta</taxon>
        <taxon>Magnoliopsida</taxon>
        <taxon>Liliopsida</taxon>
        <taxon>Poales</taxon>
        <taxon>Poaceae</taxon>
        <taxon>PACMAD clade</taxon>
        <taxon>Panicoideae</taxon>
        <taxon>Panicodae</taxon>
        <taxon>Paniceae</taxon>
        <taxon>Cenchrinae</taxon>
        <taxon>Setaria</taxon>
    </lineage>
</organism>
<name>A0A4U6VAF7_SETVI</name>
<dbReference type="EMBL" id="CM016554">
    <property type="protein sequence ID" value="TKW24019.1"/>
    <property type="molecule type" value="Genomic_DNA"/>
</dbReference>
<evidence type="ECO:0000256" key="1">
    <source>
        <dbReference type="SAM" id="Phobius"/>
    </source>
</evidence>
<keyword evidence="1" id="KW-1133">Transmembrane helix</keyword>
<evidence type="ECO:0000313" key="3">
    <source>
        <dbReference type="Proteomes" id="UP000298652"/>
    </source>
</evidence>
<dbReference type="AlphaFoldDB" id="A0A4U6VAF7"/>
<proteinExistence type="predicted"/>
<accession>A0A4U6VAF7</accession>
<evidence type="ECO:0000313" key="2">
    <source>
        <dbReference type="EMBL" id="TKW24019.1"/>
    </source>
</evidence>
<keyword evidence="1" id="KW-0472">Membrane</keyword>
<reference evidence="2" key="1">
    <citation type="submission" date="2019-03" db="EMBL/GenBank/DDBJ databases">
        <title>WGS assembly of Setaria viridis.</title>
        <authorList>
            <person name="Huang P."/>
            <person name="Jenkins J."/>
            <person name="Grimwood J."/>
            <person name="Barry K."/>
            <person name="Healey A."/>
            <person name="Mamidi S."/>
            <person name="Sreedasyam A."/>
            <person name="Shu S."/>
            <person name="Feldman M."/>
            <person name="Wu J."/>
            <person name="Yu Y."/>
            <person name="Chen C."/>
            <person name="Johnson J."/>
            <person name="Rokhsar D."/>
            <person name="Baxter I."/>
            <person name="Schmutz J."/>
            <person name="Brutnell T."/>
            <person name="Kellogg E."/>
        </authorList>
    </citation>
    <scope>NUCLEOTIDE SEQUENCE [LARGE SCALE GENOMIC DNA]</scope>
</reference>
<feature type="transmembrane region" description="Helical" evidence="1">
    <location>
        <begin position="15"/>
        <end position="37"/>
    </location>
</feature>
<sequence length="39" mass="4736">MDFRFVSKDSLHRHYLSSLLFFCIIQSQLEVYTALLLNW</sequence>
<dbReference type="Gramene" id="TKW24019">
    <property type="protein sequence ID" value="TKW24019"/>
    <property type="gene ID" value="SEVIR_3G025033v2"/>
</dbReference>
<protein>
    <submittedName>
        <fullName evidence="2">Uncharacterized protein</fullName>
    </submittedName>
</protein>
<keyword evidence="1" id="KW-0812">Transmembrane</keyword>